<keyword evidence="6" id="KW-0418">Kinase</keyword>
<dbReference type="SUPFAM" id="SSF47384">
    <property type="entry name" value="Homodimeric domain of signal transducing histidine kinase"/>
    <property type="match status" value="1"/>
</dbReference>
<keyword evidence="5" id="KW-0547">Nucleotide-binding</keyword>
<evidence type="ECO:0000313" key="11">
    <source>
        <dbReference type="Proteomes" id="UP000615326"/>
    </source>
</evidence>
<dbReference type="PANTHER" id="PTHR42878">
    <property type="entry name" value="TWO-COMPONENT HISTIDINE KINASE"/>
    <property type="match status" value="1"/>
</dbReference>
<dbReference type="CDD" id="cd00082">
    <property type="entry name" value="HisKA"/>
    <property type="match status" value="1"/>
</dbReference>
<dbReference type="RefSeq" id="WP_173577139.1">
    <property type="nucleotide sequence ID" value="NZ_WOSW01000013.1"/>
</dbReference>
<dbReference type="Pfam" id="PF02518">
    <property type="entry name" value="HATPase_c"/>
    <property type="match status" value="1"/>
</dbReference>
<sequence length="400" mass="44220">MTRETDLPPEVVAVREIPGVSTILDAVCRTSGVSFASIAHVTEARWVACAVEDQAEFGLVPGDFLPVSRTVCRDVRTSREPVIIDTVTAQSDDHQHEILASYGIRSYISVPILLPGGDFFGTLCGFSRDHCNVGSEKTRDLFRLFAELVGFNLQSLGRLRKSEAALEQEQEHGTNREKFIAVLIHELRNPLTALESGLRLLERRPERIGELIPQIRRVAARMNSLIRTTLDVTEIRFGSGLMLERSDGTTLAEALEQIIEEARTAFPEAVIRSELDCKMPVPCDTGRIAQLLANLLRNAISYGTPGTPIIVRVNSRSSELEMSVTNEGEPLRPEIVREMFKPFCRGRSGGKQHGLGLGLYIASEIAHEHGGRLDVETEGRLTQFLFRMPSQAPGQVLNPT</sequence>
<dbReference type="SMART" id="SM00065">
    <property type="entry name" value="GAF"/>
    <property type="match status" value="1"/>
</dbReference>
<evidence type="ECO:0000256" key="1">
    <source>
        <dbReference type="ARBA" id="ARBA00000085"/>
    </source>
</evidence>
<feature type="domain" description="Histidine kinase" evidence="9">
    <location>
        <begin position="182"/>
        <end position="392"/>
    </location>
</feature>
<reference evidence="10 11" key="1">
    <citation type="journal article" date="2020" name="Int. J. Syst. Evol. Microbiol.">
        <title>Novel acetic acid bacteria from cider fermentations: Acetobacter conturbans sp. nov. and Acetobacter fallax sp. nov.</title>
        <authorList>
            <person name="Sombolestani A.S."/>
            <person name="Cleenwerck I."/>
            <person name="Cnockaert M."/>
            <person name="Borremans W."/>
            <person name="Wieme A.D."/>
            <person name="De Vuyst L."/>
            <person name="Vandamme P."/>
        </authorList>
    </citation>
    <scope>NUCLEOTIDE SEQUENCE [LARGE SCALE GENOMIC DNA]</scope>
    <source>
        <strain evidence="10 11">LMG 1637</strain>
    </source>
</reference>
<keyword evidence="7" id="KW-0067">ATP-binding</keyword>
<dbReference type="InterPro" id="IPR005467">
    <property type="entry name" value="His_kinase_dom"/>
</dbReference>
<comment type="catalytic activity">
    <reaction evidence="1">
        <text>ATP + protein L-histidine = ADP + protein N-phospho-L-histidine.</text>
        <dbReference type="EC" id="2.7.13.3"/>
    </reaction>
</comment>
<gene>
    <name evidence="10" type="ORF">GOB84_08560</name>
</gene>
<dbReference type="InterPro" id="IPR050351">
    <property type="entry name" value="BphY/WalK/GraS-like"/>
</dbReference>
<evidence type="ECO:0000259" key="9">
    <source>
        <dbReference type="PROSITE" id="PS50109"/>
    </source>
</evidence>
<evidence type="ECO:0000256" key="5">
    <source>
        <dbReference type="ARBA" id="ARBA00022741"/>
    </source>
</evidence>
<dbReference type="InterPro" id="IPR003594">
    <property type="entry name" value="HATPase_dom"/>
</dbReference>
<dbReference type="SMART" id="SM00388">
    <property type="entry name" value="HisKA"/>
    <property type="match status" value="1"/>
</dbReference>
<evidence type="ECO:0000256" key="4">
    <source>
        <dbReference type="ARBA" id="ARBA00022679"/>
    </source>
</evidence>
<evidence type="ECO:0000256" key="3">
    <source>
        <dbReference type="ARBA" id="ARBA00022553"/>
    </source>
</evidence>
<name>A0ABX0KDR2_9PROT</name>
<dbReference type="PROSITE" id="PS50109">
    <property type="entry name" value="HIS_KIN"/>
    <property type="match status" value="1"/>
</dbReference>
<comment type="caution">
    <text evidence="10">The sequence shown here is derived from an EMBL/GenBank/DDBJ whole genome shotgun (WGS) entry which is preliminary data.</text>
</comment>
<dbReference type="EC" id="2.7.13.3" evidence="2"/>
<dbReference type="EMBL" id="WOSW01000013">
    <property type="protein sequence ID" value="NHO32610.1"/>
    <property type="molecule type" value="Genomic_DNA"/>
</dbReference>
<dbReference type="Gene3D" id="3.30.565.10">
    <property type="entry name" value="Histidine kinase-like ATPase, C-terminal domain"/>
    <property type="match status" value="1"/>
</dbReference>
<accession>A0ABX0KDR2</accession>
<dbReference type="Pfam" id="PF01590">
    <property type="entry name" value="GAF"/>
    <property type="match status" value="1"/>
</dbReference>
<keyword evidence="3" id="KW-0597">Phosphoprotein</keyword>
<dbReference type="Gene3D" id="3.30.450.40">
    <property type="match status" value="1"/>
</dbReference>
<evidence type="ECO:0000256" key="6">
    <source>
        <dbReference type="ARBA" id="ARBA00022777"/>
    </source>
</evidence>
<dbReference type="InterPro" id="IPR036097">
    <property type="entry name" value="HisK_dim/P_sf"/>
</dbReference>
<dbReference type="Pfam" id="PF00512">
    <property type="entry name" value="HisKA"/>
    <property type="match status" value="1"/>
</dbReference>
<dbReference type="SUPFAM" id="SSF55781">
    <property type="entry name" value="GAF domain-like"/>
    <property type="match status" value="1"/>
</dbReference>
<dbReference type="SMART" id="SM00387">
    <property type="entry name" value="HATPase_c"/>
    <property type="match status" value="1"/>
</dbReference>
<dbReference type="InterPro" id="IPR004358">
    <property type="entry name" value="Sig_transdc_His_kin-like_C"/>
</dbReference>
<evidence type="ECO:0000256" key="2">
    <source>
        <dbReference type="ARBA" id="ARBA00012438"/>
    </source>
</evidence>
<keyword evidence="11" id="KW-1185">Reference proteome</keyword>
<dbReference type="SUPFAM" id="SSF55874">
    <property type="entry name" value="ATPase domain of HSP90 chaperone/DNA topoisomerase II/histidine kinase"/>
    <property type="match status" value="1"/>
</dbReference>
<dbReference type="Proteomes" id="UP000615326">
    <property type="component" value="Unassembled WGS sequence"/>
</dbReference>
<evidence type="ECO:0000256" key="8">
    <source>
        <dbReference type="ARBA" id="ARBA00023012"/>
    </source>
</evidence>
<proteinExistence type="predicted"/>
<evidence type="ECO:0000313" key="10">
    <source>
        <dbReference type="EMBL" id="NHO32610.1"/>
    </source>
</evidence>
<dbReference type="InterPro" id="IPR003018">
    <property type="entry name" value="GAF"/>
</dbReference>
<keyword evidence="8" id="KW-0902">Two-component regulatory system</keyword>
<organism evidence="10 11">
    <name type="scientific">Acetobacter fallax</name>
    <dbReference type="NCBI Taxonomy" id="1737473"/>
    <lineage>
        <taxon>Bacteria</taxon>
        <taxon>Pseudomonadati</taxon>
        <taxon>Pseudomonadota</taxon>
        <taxon>Alphaproteobacteria</taxon>
        <taxon>Acetobacterales</taxon>
        <taxon>Acetobacteraceae</taxon>
        <taxon>Acetobacter</taxon>
    </lineage>
</organism>
<dbReference type="CDD" id="cd00075">
    <property type="entry name" value="HATPase"/>
    <property type="match status" value="1"/>
</dbReference>
<protein>
    <recommendedName>
        <fullName evidence="2">histidine kinase</fullName>
        <ecNumber evidence="2">2.7.13.3</ecNumber>
    </recommendedName>
</protein>
<dbReference type="Gene3D" id="1.10.287.130">
    <property type="match status" value="1"/>
</dbReference>
<dbReference type="PRINTS" id="PR00344">
    <property type="entry name" value="BCTRLSENSOR"/>
</dbReference>
<keyword evidence="4" id="KW-0808">Transferase</keyword>
<evidence type="ECO:0000256" key="7">
    <source>
        <dbReference type="ARBA" id="ARBA00022840"/>
    </source>
</evidence>
<dbReference type="PANTHER" id="PTHR42878:SF7">
    <property type="entry name" value="SENSOR HISTIDINE KINASE GLRK"/>
    <property type="match status" value="1"/>
</dbReference>
<dbReference type="InterPro" id="IPR029016">
    <property type="entry name" value="GAF-like_dom_sf"/>
</dbReference>
<dbReference type="InterPro" id="IPR003661">
    <property type="entry name" value="HisK_dim/P_dom"/>
</dbReference>
<dbReference type="InterPro" id="IPR036890">
    <property type="entry name" value="HATPase_C_sf"/>
</dbReference>